<dbReference type="NCBIfam" id="TIGR02532">
    <property type="entry name" value="IV_pilin_GFxxxE"/>
    <property type="match status" value="1"/>
</dbReference>
<dbReference type="EMBL" id="JACYWZ010000006">
    <property type="protein sequence ID" value="MBD8770890.1"/>
    <property type="molecule type" value="Genomic_DNA"/>
</dbReference>
<accession>A0ABR9C0I2</accession>
<keyword evidence="5" id="KW-0472">Membrane</keyword>
<dbReference type="Proteomes" id="UP000620025">
    <property type="component" value="Unassembled WGS sequence"/>
</dbReference>
<evidence type="ECO:0000256" key="1">
    <source>
        <dbReference type="ARBA" id="ARBA00004167"/>
    </source>
</evidence>
<evidence type="ECO:0000313" key="6">
    <source>
        <dbReference type="EMBL" id="MBD8770890.1"/>
    </source>
</evidence>
<name>A0ABR9C0I2_9PSED</name>
<dbReference type="InterPro" id="IPR045584">
    <property type="entry name" value="Pilin-like"/>
</dbReference>
<keyword evidence="4" id="KW-1133">Transmembrane helix</keyword>
<evidence type="ECO:0000256" key="4">
    <source>
        <dbReference type="ARBA" id="ARBA00022989"/>
    </source>
</evidence>
<evidence type="ECO:0000256" key="5">
    <source>
        <dbReference type="ARBA" id="ARBA00023136"/>
    </source>
</evidence>
<evidence type="ECO:0000256" key="2">
    <source>
        <dbReference type="ARBA" id="ARBA00022481"/>
    </source>
</evidence>
<comment type="subcellular location">
    <subcellularLocation>
        <location evidence="1">Membrane</location>
        <topology evidence="1">Single-pass membrane protein</topology>
    </subcellularLocation>
</comment>
<dbReference type="RefSeq" id="WP_122742192.1">
    <property type="nucleotide sequence ID" value="NZ_JACYWW010000001.1"/>
</dbReference>
<reference evidence="6 7" key="1">
    <citation type="journal article" date="2020" name="FEMS Microbiol. Ecol.">
        <title>Temporal dynamics of bacterial communities during seed development and maturation.</title>
        <authorList>
            <person name="Chesneau G."/>
            <person name="Torres-Cortes G."/>
            <person name="Briand M."/>
            <person name="Darrasse A."/>
            <person name="Preveaux A."/>
            <person name="Marais C."/>
            <person name="Jacques M.A."/>
            <person name="Shade A."/>
            <person name="Barret M."/>
        </authorList>
    </citation>
    <scope>NUCLEOTIDE SEQUENCE [LARGE SCALE GENOMIC DNA]</scope>
    <source>
        <strain evidence="6 7">CFBP13599</strain>
    </source>
</reference>
<dbReference type="InterPro" id="IPR002416">
    <property type="entry name" value="T2SS_protein-GspH"/>
</dbReference>
<evidence type="ECO:0000256" key="3">
    <source>
        <dbReference type="ARBA" id="ARBA00022692"/>
    </source>
</evidence>
<comment type="caution">
    <text evidence="6">The sequence shown here is derived from an EMBL/GenBank/DDBJ whole genome shotgun (WGS) entry which is preliminary data.</text>
</comment>
<keyword evidence="7" id="KW-1185">Reference proteome</keyword>
<keyword evidence="2" id="KW-0488">Methylation</keyword>
<gene>
    <name evidence="6" type="ORF">IFT38_15190</name>
</gene>
<dbReference type="PRINTS" id="PR00885">
    <property type="entry name" value="BCTERIALGSPH"/>
</dbReference>
<keyword evidence="3" id="KW-0812">Transmembrane</keyword>
<dbReference type="Pfam" id="PF07963">
    <property type="entry name" value="N_methyl"/>
    <property type="match status" value="1"/>
</dbReference>
<evidence type="ECO:0000313" key="7">
    <source>
        <dbReference type="Proteomes" id="UP000620025"/>
    </source>
</evidence>
<dbReference type="InterPro" id="IPR012902">
    <property type="entry name" value="N_methyl_site"/>
</dbReference>
<proteinExistence type="predicted"/>
<protein>
    <submittedName>
        <fullName evidence="6">Type II secretion system protein</fullName>
    </submittedName>
</protein>
<dbReference type="SUPFAM" id="SSF54523">
    <property type="entry name" value="Pili subunits"/>
    <property type="match status" value="1"/>
</dbReference>
<organism evidence="6 7">
    <name type="scientific">Pseudomonas coleopterorum</name>
    <dbReference type="NCBI Taxonomy" id="1605838"/>
    <lineage>
        <taxon>Bacteria</taxon>
        <taxon>Pseudomonadati</taxon>
        <taxon>Pseudomonadota</taxon>
        <taxon>Gammaproteobacteria</taxon>
        <taxon>Pseudomonadales</taxon>
        <taxon>Pseudomonadaceae</taxon>
        <taxon>Pseudomonas</taxon>
    </lineage>
</organism>
<sequence>MRSARGFTLIEVLAALALLGVCASVLLVAVGNAARAMVHVENSDRLVSVARSLIDAQPWDMEKSGPQQGKWPGGIRWQASITSMAHGEGTTRLARLDLTVSGGERQVQFSTLQLLGRPAGTNR</sequence>